<evidence type="ECO:0000313" key="1">
    <source>
        <dbReference type="EMBL" id="KZO99459.1"/>
    </source>
</evidence>
<evidence type="ECO:0000313" key="2">
    <source>
        <dbReference type="Proteomes" id="UP000076738"/>
    </source>
</evidence>
<reference evidence="1 2" key="1">
    <citation type="journal article" date="2016" name="Mol. Biol. Evol.">
        <title>Comparative Genomics of Early-Diverging Mushroom-Forming Fungi Provides Insights into the Origins of Lignocellulose Decay Capabilities.</title>
        <authorList>
            <person name="Nagy L.G."/>
            <person name="Riley R."/>
            <person name="Tritt A."/>
            <person name="Adam C."/>
            <person name="Daum C."/>
            <person name="Floudas D."/>
            <person name="Sun H."/>
            <person name="Yadav J.S."/>
            <person name="Pangilinan J."/>
            <person name="Larsson K.H."/>
            <person name="Matsuura K."/>
            <person name="Barry K."/>
            <person name="Labutti K."/>
            <person name="Kuo R."/>
            <person name="Ohm R.A."/>
            <person name="Bhattacharya S.S."/>
            <person name="Shirouzu T."/>
            <person name="Yoshinaga Y."/>
            <person name="Martin F.M."/>
            <person name="Grigoriev I.V."/>
            <person name="Hibbett D.S."/>
        </authorList>
    </citation>
    <scope>NUCLEOTIDE SEQUENCE [LARGE SCALE GENOMIC DNA]</scope>
    <source>
        <strain evidence="1 2">TUFC12733</strain>
    </source>
</reference>
<keyword evidence="2" id="KW-1185">Reference proteome</keyword>
<dbReference type="Proteomes" id="UP000076738">
    <property type="component" value="Unassembled WGS sequence"/>
</dbReference>
<dbReference type="EMBL" id="KV417272">
    <property type="protein sequence ID" value="KZO99459.1"/>
    <property type="molecule type" value="Genomic_DNA"/>
</dbReference>
<proteinExistence type="predicted"/>
<name>A0A167Q6F2_CALVF</name>
<dbReference type="AlphaFoldDB" id="A0A167Q6F2"/>
<sequence length="225" mass="25559">MVLFTCAPLRAAQFLVEVHPKRLGGSEEPFSFGSKLCAVLHRTDVDIENGLDVSDLLATKEVARPHPEEFILLIRKVLQRMGRMLHFVDVLLQGLGVLRRMRREGPRRLRIPALCRRGEYMRIYGRGSPGQDVLWRSRVSLSIWDVGGCKSGFEWDTLRYGGGKKEDAGRTIVSLQCPFIMSQRARTPAYQQSRHIARCECLRARGAGTLTLPRRASPIIQRDYN</sequence>
<organism evidence="1 2">
    <name type="scientific">Calocera viscosa (strain TUFC12733)</name>
    <dbReference type="NCBI Taxonomy" id="1330018"/>
    <lineage>
        <taxon>Eukaryota</taxon>
        <taxon>Fungi</taxon>
        <taxon>Dikarya</taxon>
        <taxon>Basidiomycota</taxon>
        <taxon>Agaricomycotina</taxon>
        <taxon>Dacrymycetes</taxon>
        <taxon>Dacrymycetales</taxon>
        <taxon>Dacrymycetaceae</taxon>
        <taxon>Calocera</taxon>
    </lineage>
</organism>
<protein>
    <submittedName>
        <fullName evidence="1">Uncharacterized protein</fullName>
    </submittedName>
</protein>
<gene>
    <name evidence="1" type="ORF">CALVIDRAFT_382440</name>
</gene>
<accession>A0A167Q6F2</accession>